<evidence type="ECO:0008006" key="3">
    <source>
        <dbReference type="Google" id="ProtNLM"/>
    </source>
</evidence>
<proteinExistence type="predicted"/>
<dbReference type="RefSeq" id="WP_382343416.1">
    <property type="nucleotide sequence ID" value="NZ_JBHSAB010000023.1"/>
</dbReference>
<evidence type="ECO:0000313" key="1">
    <source>
        <dbReference type="EMBL" id="MFC3909314.1"/>
    </source>
</evidence>
<reference evidence="2" key="1">
    <citation type="journal article" date="2019" name="Int. J. Syst. Evol. Microbiol.">
        <title>The Global Catalogue of Microorganisms (GCM) 10K type strain sequencing project: providing services to taxonomists for standard genome sequencing and annotation.</title>
        <authorList>
            <consortium name="The Broad Institute Genomics Platform"/>
            <consortium name="The Broad Institute Genome Sequencing Center for Infectious Disease"/>
            <person name="Wu L."/>
            <person name="Ma J."/>
        </authorList>
    </citation>
    <scope>NUCLEOTIDE SEQUENCE [LARGE SCALE GENOMIC DNA]</scope>
    <source>
        <strain evidence="2">CCUG 59858</strain>
    </source>
</reference>
<evidence type="ECO:0000313" key="2">
    <source>
        <dbReference type="Proteomes" id="UP001595758"/>
    </source>
</evidence>
<gene>
    <name evidence="1" type="ORF">ACFORL_09550</name>
</gene>
<dbReference type="Proteomes" id="UP001595758">
    <property type="component" value="Unassembled WGS sequence"/>
</dbReference>
<name>A0ABV8CGJ7_9GAMM</name>
<protein>
    <recommendedName>
        <fullName evidence="3">FlgJ-like protein</fullName>
    </recommendedName>
</protein>
<keyword evidence="2" id="KW-1185">Reference proteome</keyword>
<comment type="caution">
    <text evidence="1">The sequence shown here is derived from an EMBL/GenBank/DDBJ whole genome shotgun (WGS) entry which is preliminary data.</text>
</comment>
<accession>A0ABV8CGJ7</accession>
<dbReference type="EMBL" id="JBHSAB010000023">
    <property type="protein sequence ID" value="MFC3909314.1"/>
    <property type="molecule type" value="Genomic_DNA"/>
</dbReference>
<sequence length="212" mass="24716">MIEKLKLVRSQQVQEKMVSLHPHITDILFEHRRYVKNVFLQIKGHYDIAYFSINIINPSNELVSFSSMPHIEYNLIQQGLWKHDRCFSRKGLSKNTLLCWDNINADNLFVDQIKEIKLTANHFSFGMSLLREIDGFSFLYSFATESNKTDLKKHYDAQIYNLIDIGDYFCTSVLNLYAEYCNGHSLPQLNKFNSKASDPDIRSVLKLVVNNL</sequence>
<organism evidence="1 2">
    <name type="scientific">Legionella dresdenensis</name>
    <dbReference type="NCBI Taxonomy" id="450200"/>
    <lineage>
        <taxon>Bacteria</taxon>
        <taxon>Pseudomonadati</taxon>
        <taxon>Pseudomonadota</taxon>
        <taxon>Gammaproteobacteria</taxon>
        <taxon>Legionellales</taxon>
        <taxon>Legionellaceae</taxon>
        <taxon>Legionella</taxon>
    </lineage>
</organism>